<evidence type="ECO:0000256" key="3">
    <source>
        <dbReference type="SAM" id="MobiDB-lite"/>
    </source>
</evidence>
<dbReference type="GO" id="GO:0008654">
    <property type="term" value="P:phospholipid biosynthetic process"/>
    <property type="evidence" value="ECO:0007669"/>
    <property type="project" value="InterPro"/>
</dbReference>
<accession>A0A4Q7ZFI0</accession>
<dbReference type="RefSeq" id="WP_130508594.1">
    <property type="nucleotide sequence ID" value="NZ_SHKY01000001.1"/>
</dbReference>
<feature type="region of interest" description="Disordered" evidence="3">
    <location>
        <begin position="267"/>
        <end position="292"/>
    </location>
</feature>
<dbReference type="EMBL" id="SHKY01000001">
    <property type="protein sequence ID" value="RZU49532.1"/>
    <property type="molecule type" value="Genomic_DNA"/>
</dbReference>
<keyword evidence="1 2" id="KW-0808">Transferase</keyword>
<protein>
    <submittedName>
        <fullName evidence="5">CDP-alcohol phosphatidyltransferase-like enzyme</fullName>
    </submittedName>
</protein>
<keyword evidence="4" id="KW-0812">Transmembrane</keyword>
<keyword evidence="6" id="KW-1185">Reference proteome</keyword>
<dbReference type="InterPro" id="IPR048254">
    <property type="entry name" value="CDP_ALCOHOL_P_TRANSF_CS"/>
</dbReference>
<feature type="transmembrane region" description="Helical" evidence="4">
    <location>
        <begin position="134"/>
        <end position="151"/>
    </location>
</feature>
<proteinExistence type="inferred from homology"/>
<sequence length="313" mass="35100">MGQRLPLREIRERTYKTRDAWWTVLLVDPLAVRLVRLVAPYRRITPNVLTGIATLVGLASAACFAMQDRPWLVAGALLFHLSFVIDCMDGKIARLNGTGSLFGAWYDFVFDRLRMFACTVALMGGQYAKTGEPVYLWILVAVTFLDLFRYLNGSQMAKVRRAMRVQLDDARGLPRAAEVTGQPDQWPDNWRARLRATLRRYRIRPHLVSGIEFEMAVCIIAPLTGWIVGVPIVAGVLLMGFEFLLVAKLWRATRKFPRQLAKVQAAHGVRDTAPDAPRTPAQEGIAPTADEAMRAVDETAADENDDLEFTARS</sequence>
<evidence type="ECO:0000256" key="2">
    <source>
        <dbReference type="RuleBase" id="RU003750"/>
    </source>
</evidence>
<evidence type="ECO:0000256" key="4">
    <source>
        <dbReference type="SAM" id="Phobius"/>
    </source>
</evidence>
<feature type="transmembrane region" description="Helical" evidence="4">
    <location>
        <begin position="207"/>
        <end position="226"/>
    </location>
</feature>
<keyword evidence="4" id="KW-0472">Membrane</keyword>
<reference evidence="5 6" key="1">
    <citation type="submission" date="2019-02" db="EMBL/GenBank/DDBJ databases">
        <title>Sequencing the genomes of 1000 actinobacteria strains.</title>
        <authorList>
            <person name="Klenk H.-P."/>
        </authorList>
    </citation>
    <scope>NUCLEOTIDE SEQUENCE [LARGE SCALE GENOMIC DNA]</scope>
    <source>
        <strain evidence="5 6">DSM 45162</strain>
    </source>
</reference>
<evidence type="ECO:0000313" key="5">
    <source>
        <dbReference type="EMBL" id="RZU49532.1"/>
    </source>
</evidence>
<dbReference type="OrthoDB" id="269185at2"/>
<dbReference type="GO" id="GO:0016020">
    <property type="term" value="C:membrane"/>
    <property type="evidence" value="ECO:0007669"/>
    <property type="project" value="InterPro"/>
</dbReference>
<dbReference type="Pfam" id="PF01066">
    <property type="entry name" value="CDP-OH_P_transf"/>
    <property type="match status" value="1"/>
</dbReference>
<dbReference type="Proteomes" id="UP000292564">
    <property type="component" value="Unassembled WGS sequence"/>
</dbReference>
<dbReference type="Gene3D" id="1.20.120.1760">
    <property type="match status" value="1"/>
</dbReference>
<dbReference type="InterPro" id="IPR043130">
    <property type="entry name" value="CDP-OH_PTrfase_TM_dom"/>
</dbReference>
<gene>
    <name evidence="5" type="ORF">EV385_1285</name>
</gene>
<keyword evidence="4" id="KW-1133">Transmembrane helix</keyword>
<feature type="transmembrane region" description="Helical" evidence="4">
    <location>
        <begin position="232"/>
        <end position="250"/>
    </location>
</feature>
<name>A0A4Q7ZFI0_9ACTN</name>
<evidence type="ECO:0000313" key="6">
    <source>
        <dbReference type="Proteomes" id="UP000292564"/>
    </source>
</evidence>
<dbReference type="AlphaFoldDB" id="A0A4Q7ZFI0"/>
<comment type="caution">
    <text evidence="5">The sequence shown here is derived from an EMBL/GenBank/DDBJ whole genome shotgun (WGS) entry which is preliminary data.</text>
</comment>
<dbReference type="InterPro" id="IPR000462">
    <property type="entry name" value="CDP-OH_P_trans"/>
</dbReference>
<evidence type="ECO:0000256" key="1">
    <source>
        <dbReference type="ARBA" id="ARBA00022679"/>
    </source>
</evidence>
<feature type="transmembrane region" description="Helical" evidence="4">
    <location>
        <begin position="46"/>
        <end position="65"/>
    </location>
</feature>
<organism evidence="5 6">
    <name type="scientific">Krasilnikovia cinnamomea</name>
    <dbReference type="NCBI Taxonomy" id="349313"/>
    <lineage>
        <taxon>Bacteria</taxon>
        <taxon>Bacillati</taxon>
        <taxon>Actinomycetota</taxon>
        <taxon>Actinomycetes</taxon>
        <taxon>Micromonosporales</taxon>
        <taxon>Micromonosporaceae</taxon>
        <taxon>Krasilnikovia</taxon>
    </lineage>
</organism>
<dbReference type="PROSITE" id="PS00379">
    <property type="entry name" value="CDP_ALCOHOL_P_TRANSF"/>
    <property type="match status" value="1"/>
</dbReference>
<dbReference type="GO" id="GO:0016780">
    <property type="term" value="F:phosphotransferase activity, for other substituted phosphate groups"/>
    <property type="evidence" value="ECO:0007669"/>
    <property type="project" value="InterPro"/>
</dbReference>
<comment type="similarity">
    <text evidence="2">Belongs to the CDP-alcohol phosphatidyltransferase class-I family.</text>
</comment>